<protein>
    <recommendedName>
        <fullName evidence="3">Lipocalin-like domain-containing protein</fullName>
    </recommendedName>
</protein>
<evidence type="ECO:0000313" key="1">
    <source>
        <dbReference type="EMBL" id="KUG06975.1"/>
    </source>
</evidence>
<evidence type="ECO:0000313" key="2">
    <source>
        <dbReference type="Proteomes" id="UP000054223"/>
    </source>
</evidence>
<name>A0A9X0HJE3_SOLP1</name>
<dbReference type="EMBL" id="LNAL01000008">
    <property type="protein sequence ID" value="KUG06975.1"/>
    <property type="molecule type" value="Genomic_DNA"/>
</dbReference>
<comment type="caution">
    <text evidence="1">The sequence shown here is derived from an EMBL/GenBank/DDBJ whole genome shotgun (WGS) entry which is preliminary data.</text>
</comment>
<sequence length="129" mass="14128">MPAEMLQAKTWVVSGRSVTNGQGHVADLYTGWPACYQDDFFLFHAGGNLVFDNGAAKCSPSEHQSTTGTWVLNSDGSALQINFSSLTTNTVPQQIRGRVEELTPAKLVFVHTDTVNGQVFAIRYTYRGQ</sequence>
<organism evidence="1 2">
    <name type="scientific">Solirubrum puertoriconensis</name>
    <dbReference type="NCBI Taxonomy" id="1751427"/>
    <lineage>
        <taxon>Bacteria</taxon>
        <taxon>Pseudomonadati</taxon>
        <taxon>Bacteroidota</taxon>
        <taxon>Cytophagia</taxon>
        <taxon>Cytophagales</taxon>
    </lineage>
</organism>
<evidence type="ECO:0008006" key="3">
    <source>
        <dbReference type="Google" id="ProtNLM"/>
    </source>
</evidence>
<reference evidence="1 2" key="1">
    <citation type="submission" date="2015-11" db="EMBL/GenBank/DDBJ databases">
        <title>Solirubrum puertoriconensis gen. nov. an environmental bacteria isolated in Puerto Rico.</title>
        <authorList>
            <person name="Cuebas-Irizarry M.F."/>
            <person name="Montalvo-Rodriguez R."/>
        </authorList>
    </citation>
    <scope>NUCLEOTIDE SEQUENCE [LARGE SCALE GENOMIC DNA]</scope>
    <source>
        <strain evidence="1 2">MC1A</strain>
    </source>
</reference>
<gene>
    <name evidence="1" type="ORF">ASU33_06545</name>
</gene>
<dbReference type="AlphaFoldDB" id="A0A9X0HJE3"/>
<accession>A0A9X0HJE3</accession>
<keyword evidence="2" id="KW-1185">Reference proteome</keyword>
<dbReference type="Proteomes" id="UP000054223">
    <property type="component" value="Unassembled WGS sequence"/>
</dbReference>
<proteinExistence type="predicted"/>